<dbReference type="RefSeq" id="WP_108404740.1">
    <property type="nucleotide sequence ID" value="NZ_CP026948.1"/>
</dbReference>
<dbReference type="PROSITE" id="PS51276">
    <property type="entry name" value="PEPTIDASE_C56_PFPI"/>
    <property type="match status" value="1"/>
</dbReference>
<dbReference type="InterPro" id="IPR029062">
    <property type="entry name" value="Class_I_gatase-like"/>
</dbReference>
<evidence type="ECO:0000256" key="1">
    <source>
        <dbReference type="ARBA" id="ARBA00008542"/>
    </source>
</evidence>
<protein>
    <submittedName>
        <fullName evidence="2">Peptidase C56</fullName>
    </submittedName>
</protein>
<evidence type="ECO:0000313" key="2">
    <source>
        <dbReference type="EMBL" id="AWB84732.1"/>
    </source>
</evidence>
<dbReference type="PANTHER" id="PTHR42733:SF12">
    <property type="entry name" value="PROTEINASE"/>
    <property type="match status" value="1"/>
</dbReference>
<comment type="similarity">
    <text evidence="1">Belongs to the peptidase C56 family.</text>
</comment>
<sequence>MADLTGKLVAIVATNRFEDSELTSPKEAVEAAGATTHVIATEPGEIEGKNGTKVAVDVTTSRADAADYDALILPGGTGNADTIRTDEAAVEFVRALREAGKPTGVICHGGWILTDANVIRGVKLTSYKSIKTDLVNAGAQWVDEEVVVDGGFISSRTPKDLPAFNAALVAEFAK</sequence>
<dbReference type="EMBL" id="CP026948">
    <property type="protein sequence ID" value="AWB84732.1"/>
    <property type="molecule type" value="Genomic_DNA"/>
</dbReference>
<name>A0A2S0WGC0_9CORY</name>
<dbReference type="NCBIfam" id="TIGR01382">
    <property type="entry name" value="PfpI"/>
    <property type="match status" value="1"/>
</dbReference>
<reference evidence="3" key="1">
    <citation type="submission" date="2018-01" db="EMBL/GenBank/DDBJ databases">
        <authorList>
            <person name="Li J."/>
        </authorList>
    </citation>
    <scope>NUCLEOTIDE SEQUENCE [LARGE SCALE GENOMIC DNA]</scope>
    <source>
        <strain evidence="3">2184</strain>
    </source>
</reference>
<dbReference type="Gene3D" id="3.40.50.880">
    <property type="match status" value="1"/>
</dbReference>
<gene>
    <name evidence="2" type="ORF">C3E79_09815</name>
</gene>
<dbReference type="Pfam" id="PF01965">
    <property type="entry name" value="DJ-1_PfpI"/>
    <property type="match status" value="1"/>
</dbReference>
<keyword evidence="3" id="KW-1185">Reference proteome</keyword>
<dbReference type="CDD" id="cd03134">
    <property type="entry name" value="GATase1_PfpI_like"/>
    <property type="match status" value="1"/>
</dbReference>
<organism evidence="2 3">
    <name type="scientific">Corynebacterium liangguodongii</name>
    <dbReference type="NCBI Taxonomy" id="2079535"/>
    <lineage>
        <taxon>Bacteria</taxon>
        <taxon>Bacillati</taxon>
        <taxon>Actinomycetota</taxon>
        <taxon>Actinomycetes</taxon>
        <taxon>Mycobacteriales</taxon>
        <taxon>Corynebacteriaceae</taxon>
        <taxon>Corynebacterium</taxon>
    </lineage>
</organism>
<dbReference type="Proteomes" id="UP000244754">
    <property type="component" value="Chromosome"/>
</dbReference>
<dbReference type="InterPro" id="IPR002818">
    <property type="entry name" value="DJ-1/PfpI"/>
</dbReference>
<accession>A0A2S0WGC0</accession>
<evidence type="ECO:0000313" key="3">
    <source>
        <dbReference type="Proteomes" id="UP000244754"/>
    </source>
</evidence>
<proteinExistence type="inferred from homology"/>
<dbReference type="AlphaFoldDB" id="A0A2S0WGC0"/>
<dbReference type="InterPro" id="IPR006286">
    <property type="entry name" value="C56_PfpI-like"/>
</dbReference>
<dbReference type="PANTHER" id="PTHR42733">
    <property type="entry name" value="DJ-1 PROTEIN"/>
    <property type="match status" value="1"/>
</dbReference>
<dbReference type="SUPFAM" id="SSF52317">
    <property type="entry name" value="Class I glutamine amidotransferase-like"/>
    <property type="match status" value="1"/>
</dbReference>
<dbReference type="OrthoDB" id="9792284at2"/>
<dbReference type="KEGG" id="clia:C3E79_09815"/>